<organism evidence="5">
    <name type="scientific">Fagus sylvatica</name>
    <name type="common">Beechnut</name>
    <dbReference type="NCBI Taxonomy" id="28930"/>
    <lineage>
        <taxon>Eukaryota</taxon>
        <taxon>Viridiplantae</taxon>
        <taxon>Streptophyta</taxon>
        <taxon>Embryophyta</taxon>
        <taxon>Tracheophyta</taxon>
        <taxon>Spermatophyta</taxon>
        <taxon>Magnoliopsida</taxon>
        <taxon>eudicotyledons</taxon>
        <taxon>Gunneridae</taxon>
        <taxon>Pentapetalae</taxon>
        <taxon>rosids</taxon>
        <taxon>fabids</taxon>
        <taxon>Fagales</taxon>
        <taxon>Fagaceae</taxon>
        <taxon>Fagus</taxon>
    </lineage>
</organism>
<name>A0A2N9ECU5_FAGSY</name>
<dbReference type="SUPFAM" id="SSF56672">
    <property type="entry name" value="DNA/RNA polymerases"/>
    <property type="match status" value="1"/>
</dbReference>
<dbReference type="InterPro" id="IPR036397">
    <property type="entry name" value="RNaseH_sf"/>
</dbReference>
<evidence type="ECO:0008006" key="6">
    <source>
        <dbReference type="Google" id="ProtNLM"/>
    </source>
</evidence>
<dbReference type="InterPro" id="IPR057670">
    <property type="entry name" value="SH3_retrovirus"/>
</dbReference>
<gene>
    <name evidence="5" type="ORF">FSB_LOCUS445</name>
</gene>
<feature type="domain" description="Retroviral polymerase SH3-like" evidence="4">
    <location>
        <begin position="674"/>
        <end position="733"/>
    </location>
</feature>
<dbReference type="CDD" id="cd09272">
    <property type="entry name" value="RNase_HI_RT_Ty1"/>
    <property type="match status" value="1"/>
</dbReference>
<feature type="domain" description="Reverse transcriptase Ty1/copia-type" evidence="3">
    <location>
        <begin position="1009"/>
        <end position="1080"/>
    </location>
</feature>
<dbReference type="SUPFAM" id="SSF53098">
    <property type="entry name" value="Ribonuclease H-like"/>
    <property type="match status" value="1"/>
</dbReference>
<accession>A0A2N9ECU5</accession>
<dbReference type="PANTHER" id="PTHR11439">
    <property type="entry name" value="GAG-POL-RELATED RETROTRANSPOSON"/>
    <property type="match status" value="1"/>
</dbReference>
<reference evidence="5" key="1">
    <citation type="submission" date="2018-02" db="EMBL/GenBank/DDBJ databases">
        <authorList>
            <person name="Cohen D.B."/>
            <person name="Kent A.D."/>
        </authorList>
    </citation>
    <scope>NUCLEOTIDE SEQUENCE</scope>
</reference>
<keyword evidence="2" id="KW-0472">Membrane</keyword>
<feature type="compositionally biased region" description="Basic residues" evidence="1">
    <location>
        <begin position="104"/>
        <end position="113"/>
    </location>
</feature>
<dbReference type="Pfam" id="PF07727">
    <property type="entry name" value="RVT_2"/>
    <property type="match status" value="2"/>
</dbReference>
<dbReference type="GO" id="GO:0003676">
    <property type="term" value="F:nucleic acid binding"/>
    <property type="evidence" value="ECO:0007669"/>
    <property type="project" value="InterPro"/>
</dbReference>
<feature type="compositionally biased region" description="Polar residues" evidence="1">
    <location>
        <begin position="154"/>
        <end position="163"/>
    </location>
</feature>
<dbReference type="Gene3D" id="3.30.420.10">
    <property type="entry name" value="Ribonuclease H-like superfamily/Ribonuclease H"/>
    <property type="match status" value="1"/>
</dbReference>
<dbReference type="PANTHER" id="PTHR11439:SF461">
    <property type="entry name" value="OS10G0432200 PROTEIN"/>
    <property type="match status" value="1"/>
</dbReference>
<evidence type="ECO:0000313" key="5">
    <source>
        <dbReference type="EMBL" id="SPC72563.1"/>
    </source>
</evidence>
<feature type="transmembrane region" description="Helical" evidence="2">
    <location>
        <begin position="6"/>
        <end position="25"/>
    </location>
</feature>
<feature type="region of interest" description="Disordered" evidence="1">
    <location>
        <begin position="86"/>
        <end position="178"/>
    </location>
</feature>
<dbReference type="InterPro" id="IPR043502">
    <property type="entry name" value="DNA/RNA_pol_sf"/>
</dbReference>
<dbReference type="InterPro" id="IPR013103">
    <property type="entry name" value="RVT_2"/>
</dbReference>
<evidence type="ECO:0000256" key="1">
    <source>
        <dbReference type="SAM" id="MobiDB-lite"/>
    </source>
</evidence>
<protein>
    <recommendedName>
        <fullName evidence="6">Integrase catalytic domain-containing protein</fullName>
    </recommendedName>
</protein>
<dbReference type="EMBL" id="OIVN01000013">
    <property type="protein sequence ID" value="SPC72563.1"/>
    <property type="molecule type" value="Genomic_DNA"/>
</dbReference>
<sequence>MGLRPITLSCIALFLLVHYSYLYLYKGSLAFFCCLNCLRHCPAATVRNPVACAAKKLIHRRTDLLPPSVLPLQDCHPDHATLSASLHPLERSREARPNRARINPIRRRTHCHAPPKVPAPLSSVLQLPDSDHDTSTVGKIREVGPKDLEIQLDPTAQDSSSSELHAPPRAAQSSGAVKPFFTRHVSPRHKDVWDMLASRYAGSDGAREHHLMVTLYQLRQDPSERITAFHSRMRFLWDQLAAFEPVIKSVSDAKLVSTHRERTRFHQFLMGVLDDFESVRSQLLNRSPLPTVNQAVNDLVREETRLKSHRSSQPHTTVLTTPVSVDPTVTAPLKGHDKRRSNKKNSHLICAFCILSQTTPSCALQLLVLLHLYPQLSVSSVFLKHLNLLSVGQLTELGLNLFFSSRGCLVQDSRTGQIVGTARKVQLFEISQSPHLLLQLRHSRLGMQIRILQIVGTARKVGRLFELTSLHFPSSSVSAPVIAASASIELWPLCNRILGRGRSLGPRVRILIGRAYRWDIARKVDGCLSPYFPSLSIFTVSAPVIGCFGPPSRVVALSFRLSILKLLRYFALTMHEEYRQTDFSTILKHYGTIFHTSCAGTSQQNGRAERKLRHILDTVRALTNAASTPVSFWGEAALTAVYTINPSPVVQNTTPYERLFGTAPNYSLLKVFGCVCFVLLQPHERTKLQPRSKLCCFLGYGLEEKGYRCYDPVAKRLRVSRHVVFWEHKMFYSLPSFSAGNDDSQADFLPNLFPEIPSPSAESVNPISDESPSADPSSDVSPTTDPTFDESPLSAPAANPVNTTAPEPRRSYRVSTLPSHLRDFHCFSAFATLHEPHTFREASSDPLWQQAMKEELDALLKTGTWDLVDLPASKSAIGCKWVYKIKTRSDGTVDRYKARLVAKGFTQEYGIDYEETVARLSSVRTLIAVSVSRHWPLFQMDVKNAFLNGELTEEVYMQLPPSFSQPPGFSHKCVAYVGHYMVLSKLHELGLPSSAPPFLSMVFQLVHMIQLCSSDAQIMDLKRFLGQHFEMKDLGPLSYFLGLEVSSSSDGYYLTQAKYTSDLISRAGITDSKIVDTPIEYNNRLNTHDGEPLPDATLYRQLVGSLVYLTVTRPDISYAVHIVSQFMAAPRSLHYAAVLRILRYLKGTLFHGLHFSSQSSLTLQAYSDADWAGDPTDRRSTTGYCFLLGDSLISWRSKKQSVVARSSTEAEYRALADTTAELLWLRWLLQDLGIDCSTAVPIHCDNRSAIQIAHNDVFHDERTKHIEIDCHFVRHHLLQGTLQLRSVSSLRIS</sequence>
<feature type="compositionally biased region" description="Basic and acidic residues" evidence="1">
    <location>
        <begin position="129"/>
        <end position="149"/>
    </location>
</feature>
<dbReference type="Pfam" id="PF25597">
    <property type="entry name" value="SH3_retrovirus"/>
    <property type="match status" value="1"/>
</dbReference>
<keyword evidence="2" id="KW-1133">Transmembrane helix</keyword>
<evidence type="ECO:0000259" key="4">
    <source>
        <dbReference type="Pfam" id="PF25597"/>
    </source>
</evidence>
<feature type="domain" description="Reverse transcriptase Ty1/copia-type" evidence="3">
    <location>
        <begin position="864"/>
        <end position="965"/>
    </location>
</feature>
<evidence type="ECO:0000259" key="3">
    <source>
        <dbReference type="Pfam" id="PF07727"/>
    </source>
</evidence>
<feature type="compositionally biased region" description="Low complexity" evidence="1">
    <location>
        <begin position="766"/>
        <end position="786"/>
    </location>
</feature>
<proteinExistence type="predicted"/>
<feature type="region of interest" description="Disordered" evidence="1">
    <location>
        <begin position="760"/>
        <end position="812"/>
    </location>
</feature>
<feature type="compositionally biased region" description="Basic and acidic residues" evidence="1">
    <location>
        <begin position="88"/>
        <end position="97"/>
    </location>
</feature>
<feature type="compositionally biased region" description="Low complexity" evidence="1">
    <location>
        <begin position="795"/>
        <end position="806"/>
    </location>
</feature>
<keyword evidence="2" id="KW-0812">Transmembrane</keyword>
<dbReference type="InterPro" id="IPR012337">
    <property type="entry name" value="RNaseH-like_sf"/>
</dbReference>
<evidence type="ECO:0000256" key="2">
    <source>
        <dbReference type="SAM" id="Phobius"/>
    </source>
</evidence>